<keyword evidence="3 6" id="KW-0812">Transmembrane</keyword>
<reference evidence="7 8" key="1">
    <citation type="journal article" date="2012" name="Genome Biol.">
        <title>Genome and low-iron response of an oceanic diatom adapted to chronic iron limitation.</title>
        <authorList>
            <person name="Lommer M."/>
            <person name="Specht M."/>
            <person name="Roy A.S."/>
            <person name="Kraemer L."/>
            <person name="Andreson R."/>
            <person name="Gutowska M.A."/>
            <person name="Wolf J."/>
            <person name="Bergner S.V."/>
            <person name="Schilhabel M.B."/>
            <person name="Klostermeier U.C."/>
            <person name="Beiko R.G."/>
            <person name="Rosenstiel P."/>
            <person name="Hippler M."/>
            <person name="Laroche J."/>
        </authorList>
    </citation>
    <scope>NUCLEOTIDE SEQUENCE [LARGE SCALE GENOMIC DNA]</scope>
    <source>
        <strain evidence="7 8">CCMP1005</strain>
    </source>
</reference>
<keyword evidence="8" id="KW-1185">Reference proteome</keyword>
<comment type="subcellular location">
    <subcellularLocation>
        <location evidence="6">Cell membrane</location>
        <topology evidence="6">Multi-pass membrane protein</topology>
    </subcellularLocation>
    <subcellularLocation>
        <location evidence="1">Membrane</location>
        <topology evidence="1">Multi-pass membrane protein</topology>
    </subcellularLocation>
</comment>
<feature type="transmembrane region" description="Helical" evidence="6">
    <location>
        <begin position="204"/>
        <end position="232"/>
    </location>
</feature>
<feature type="transmembrane region" description="Helical" evidence="6">
    <location>
        <begin position="165"/>
        <end position="183"/>
    </location>
</feature>
<evidence type="ECO:0000256" key="3">
    <source>
        <dbReference type="ARBA" id="ARBA00022692"/>
    </source>
</evidence>
<dbReference type="AlphaFoldDB" id="K0SE55"/>
<gene>
    <name evidence="7" type="ORF">THAOC_20618</name>
</gene>
<dbReference type="Proteomes" id="UP000266841">
    <property type="component" value="Unassembled WGS sequence"/>
</dbReference>
<dbReference type="PANTHER" id="PTHR12385:SF4">
    <property type="entry name" value="PROTEIN PNS1"/>
    <property type="match status" value="1"/>
</dbReference>
<dbReference type="GO" id="GO:0022857">
    <property type="term" value="F:transmembrane transporter activity"/>
    <property type="evidence" value="ECO:0007669"/>
    <property type="project" value="UniProtKB-UniRule"/>
</dbReference>
<name>K0SE55_THAOC</name>
<dbReference type="InterPro" id="IPR007603">
    <property type="entry name" value="Choline_transptr-like"/>
</dbReference>
<dbReference type="OMA" id="AWAITCI"/>
<evidence type="ECO:0000256" key="2">
    <source>
        <dbReference type="ARBA" id="ARBA00007168"/>
    </source>
</evidence>
<comment type="similarity">
    <text evidence="2 6">Belongs to the CTL (choline transporter-like) family.</text>
</comment>
<dbReference type="PANTHER" id="PTHR12385">
    <property type="entry name" value="CHOLINE TRANSPORTER-LIKE (SLC FAMILY 44)"/>
    <property type="match status" value="1"/>
</dbReference>
<comment type="caution">
    <text evidence="7">The sequence shown here is derived from an EMBL/GenBank/DDBJ whole genome shotgun (WGS) entry which is preliminary data.</text>
</comment>
<dbReference type="GO" id="GO:0005886">
    <property type="term" value="C:plasma membrane"/>
    <property type="evidence" value="ECO:0007669"/>
    <property type="project" value="UniProtKB-SubCell"/>
</dbReference>
<evidence type="ECO:0000256" key="1">
    <source>
        <dbReference type="ARBA" id="ARBA00004141"/>
    </source>
</evidence>
<evidence type="ECO:0000256" key="5">
    <source>
        <dbReference type="ARBA" id="ARBA00023136"/>
    </source>
</evidence>
<dbReference type="eggNOG" id="KOG1362">
    <property type="taxonomic scope" value="Eukaryota"/>
</dbReference>
<dbReference type="OrthoDB" id="44736at2759"/>
<evidence type="ECO:0000313" key="8">
    <source>
        <dbReference type="Proteomes" id="UP000266841"/>
    </source>
</evidence>
<dbReference type="EMBL" id="AGNL01023390">
    <property type="protein sequence ID" value="EJK59191.1"/>
    <property type="molecule type" value="Genomic_DNA"/>
</dbReference>
<protein>
    <recommendedName>
        <fullName evidence="6">Choline transporter-like protein</fullName>
    </recommendedName>
</protein>
<organism evidence="7 8">
    <name type="scientific">Thalassiosira oceanica</name>
    <name type="common">Marine diatom</name>
    <dbReference type="NCBI Taxonomy" id="159749"/>
    <lineage>
        <taxon>Eukaryota</taxon>
        <taxon>Sar</taxon>
        <taxon>Stramenopiles</taxon>
        <taxon>Ochrophyta</taxon>
        <taxon>Bacillariophyta</taxon>
        <taxon>Coscinodiscophyceae</taxon>
        <taxon>Thalassiosirophycidae</taxon>
        <taxon>Thalassiosirales</taxon>
        <taxon>Thalassiosiraceae</taxon>
        <taxon>Thalassiosira</taxon>
    </lineage>
</organism>
<feature type="transmembrane region" description="Helical" evidence="6">
    <location>
        <begin position="311"/>
        <end position="330"/>
    </location>
</feature>
<sequence length="510" mass="55697">MGRNEEDLSANLIDPELPPVGDEFTKGELQPTRCNDAWAAVLFYGNVIAIAAVAGALGVPAIQSYNNSNDHSFGKEVVDGGNSNIDYEGIIYGAWGRAEKPGIFGYEIRGGDRPNLDPGVGCIFGRDANSFPCPKILIQISVLFSLVLSGLMAAVSFFYGQIWGGIFGIIFFLLSLCYTYYVWRRIPFAAANLNTGLTAVKANSGVVVMSYVLVAASFCYMILWMVALVGVYDKLNLITTDAQGNVQVTGDQLNWGYFFLLLVALFWSEQVFQNTIHATIAGVVSTWWFVPEEANSCCSKGIWGSFIRSTTTSFGSICFGSLLVAIIKALRVMVESARSDSEGGCAAFLLCLVECLLRCLEGILEYFNKFAYIYVGMYGYSYLEAGKNVMTLFQQKGWTVIINDDLVSNVLFLFVLIIGGLTGCVGLVLNEINPLWFQGYGGSPMAIAFGFMFLVGLIIASITMSVVDSAVNTVIVAFAEGPAEFEENHPELSHQMKEGWRKVYPDECGF</sequence>
<keyword evidence="5 6" id="KW-0472">Membrane</keyword>
<comment type="function">
    <text evidence="6">Choline transporter.</text>
</comment>
<feature type="transmembrane region" description="Helical" evidence="6">
    <location>
        <begin position="441"/>
        <end position="462"/>
    </location>
</feature>
<dbReference type="Pfam" id="PF04515">
    <property type="entry name" value="Choline_transpo"/>
    <property type="match status" value="1"/>
</dbReference>
<feature type="transmembrane region" description="Helical" evidence="6">
    <location>
        <begin position="37"/>
        <end position="59"/>
    </location>
</feature>
<feature type="transmembrane region" description="Helical" evidence="6">
    <location>
        <begin position="406"/>
        <end position="429"/>
    </location>
</feature>
<evidence type="ECO:0000256" key="4">
    <source>
        <dbReference type="ARBA" id="ARBA00022989"/>
    </source>
</evidence>
<evidence type="ECO:0000256" key="6">
    <source>
        <dbReference type="RuleBase" id="RU368066"/>
    </source>
</evidence>
<proteinExistence type="inferred from homology"/>
<evidence type="ECO:0000313" key="7">
    <source>
        <dbReference type="EMBL" id="EJK59191.1"/>
    </source>
</evidence>
<feature type="transmembrane region" description="Helical" evidence="6">
    <location>
        <begin position="136"/>
        <end position="159"/>
    </location>
</feature>
<keyword evidence="4 6" id="KW-1133">Transmembrane helix</keyword>
<accession>K0SE55</accession>